<feature type="transmembrane region" description="Helical" evidence="1">
    <location>
        <begin position="7"/>
        <end position="24"/>
    </location>
</feature>
<reference evidence="2" key="2">
    <citation type="submission" date="2020-09" db="EMBL/GenBank/DDBJ databases">
        <authorList>
            <person name="Sun Q."/>
            <person name="Zhou Y."/>
        </authorList>
    </citation>
    <scope>NUCLEOTIDE SEQUENCE</scope>
    <source>
        <strain evidence="2">CGMCC 4.7306</strain>
    </source>
</reference>
<evidence type="ECO:0000313" key="2">
    <source>
        <dbReference type="EMBL" id="GGL52093.1"/>
    </source>
</evidence>
<accession>A0A917W208</accession>
<reference evidence="2" key="1">
    <citation type="journal article" date="2014" name="Int. J. Syst. Evol. Microbiol.">
        <title>Complete genome sequence of Corynebacterium casei LMG S-19264T (=DSM 44701T), isolated from a smear-ripened cheese.</title>
        <authorList>
            <consortium name="US DOE Joint Genome Institute (JGI-PGF)"/>
            <person name="Walter F."/>
            <person name="Albersmeier A."/>
            <person name="Kalinowski J."/>
            <person name="Ruckert C."/>
        </authorList>
    </citation>
    <scope>NUCLEOTIDE SEQUENCE</scope>
    <source>
        <strain evidence="2">CGMCC 4.7306</strain>
    </source>
</reference>
<dbReference type="AlphaFoldDB" id="A0A917W208"/>
<evidence type="ECO:0000313" key="3">
    <source>
        <dbReference type="Proteomes" id="UP000613840"/>
    </source>
</evidence>
<keyword evidence="3" id="KW-1185">Reference proteome</keyword>
<dbReference type="EMBL" id="BMMZ01000002">
    <property type="protein sequence ID" value="GGL52093.1"/>
    <property type="molecule type" value="Genomic_DNA"/>
</dbReference>
<name>A0A917W208_9ACTN</name>
<keyword evidence="1" id="KW-0812">Transmembrane</keyword>
<keyword evidence="1" id="KW-1133">Transmembrane helix</keyword>
<organism evidence="2 3">
    <name type="scientific">Microlunatus endophyticus</name>
    <dbReference type="NCBI Taxonomy" id="1716077"/>
    <lineage>
        <taxon>Bacteria</taxon>
        <taxon>Bacillati</taxon>
        <taxon>Actinomycetota</taxon>
        <taxon>Actinomycetes</taxon>
        <taxon>Propionibacteriales</taxon>
        <taxon>Propionibacteriaceae</taxon>
        <taxon>Microlunatus</taxon>
    </lineage>
</organism>
<keyword evidence="1" id="KW-0472">Membrane</keyword>
<proteinExistence type="predicted"/>
<evidence type="ECO:0008006" key="4">
    <source>
        <dbReference type="Google" id="ProtNLM"/>
    </source>
</evidence>
<feature type="transmembrane region" description="Helical" evidence="1">
    <location>
        <begin position="30"/>
        <end position="47"/>
    </location>
</feature>
<dbReference type="Proteomes" id="UP000613840">
    <property type="component" value="Unassembled WGS sequence"/>
</dbReference>
<protein>
    <recommendedName>
        <fullName evidence="4">Na+/H+ ion antiporter subunit</fullName>
    </recommendedName>
</protein>
<dbReference type="RefSeq" id="WP_188893900.1">
    <property type="nucleotide sequence ID" value="NZ_BMMZ01000002.1"/>
</dbReference>
<gene>
    <name evidence="2" type="ORF">GCM10011575_07920</name>
</gene>
<feature type="transmembrane region" description="Helical" evidence="1">
    <location>
        <begin position="68"/>
        <end position="89"/>
    </location>
</feature>
<evidence type="ECO:0000256" key="1">
    <source>
        <dbReference type="SAM" id="Phobius"/>
    </source>
</evidence>
<sequence length="165" mass="17138">MRAGIEIAAWWLAGFVVWTATLASASGPELVTGVLASLVSAVLARTARRAMGGQPGLSRQMWARWVRWAALVPVAAAADLARLVGWLAGGLREPGASARTHQLTVPSGSGPEAITWRQGAALAVSSTPGSVVIGIRPDDGTLVLDQLVSGWPGLDERVADRQVSP</sequence>
<comment type="caution">
    <text evidence="2">The sequence shown here is derived from an EMBL/GenBank/DDBJ whole genome shotgun (WGS) entry which is preliminary data.</text>
</comment>